<dbReference type="Gene3D" id="3.40.50.2000">
    <property type="entry name" value="Glycogen Phosphorylase B"/>
    <property type="match status" value="2"/>
</dbReference>
<dbReference type="Pfam" id="PF13528">
    <property type="entry name" value="Glyco_trans_1_3"/>
    <property type="match status" value="1"/>
</dbReference>
<keyword evidence="2" id="KW-1185">Reference proteome</keyword>
<organism evidence="1 2">
    <name type="scientific">Solimonas aquatica</name>
    <dbReference type="NCBI Taxonomy" id="489703"/>
    <lineage>
        <taxon>Bacteria</taxon>
        <taxon>Pseudomonadati</taxon>
        <taxon>Pseudomonadota</taxon>
        <taxon>Gammaproteobacteria</taxon>
        <taxon>Nevskiales</taxon>
        <taxon>Nevskiaceae</taxon>
        <taxon>Solimonas</taxon>
    </lineage>
</organism>
<proteinExistence type="predicted"/>
<name>A0A1H9KWP0_9GAMM</name>
<protein>
    <submittedName>
        <fullName evidence="1">Uncharacterized protein</fullName>
    </submittedName>
</protein>
<dbReference type="STRING" id="489703.SAMN04488038_11471"/>
<sequence>MRIAYGVMGYGRGHAMRTLSVLPALCAEHEVTVFAGGDAYEVLAPRFATVRIPCIAYQYNQAGTHSIPKTVAHNFAPMRDLLFRGQGSALVEREFRSRGIELVISDSEAWTHRAAQRLKLPRLSFDHIGVIAYCKPHFPPDLWATGMRDAWGYRQLMGVPERILVSSFYKAEPAYPQVRIVGPMMRDEVLRARPREGDYLLAYFNKGDHQYLPQVDRALRLLDCKVIVYGTSLRGEDENLEFRAPSVAGFVADLAGCRAVLSTAGNQLIGEAIELGKPLLALPEQAFEQRLNAHLIERLGIGQRAELMRLTPSDVDRFLGSYDWYRSNLSGVARERYPGDGRAQAVQILLEDIEALRPRRRAACRSRRAQAVAVALPQGSRRSTTQPSPSRR</sequence>
<dbReference type="EMBL" id="FOFS01000014">
    <property type="protein sequence ID" value="SER03478.1"/>
    <property type="molecule type" value="Genomic_DNA"/>
</dbReference>
<dbReference type="Proteomes" id="UP000199233">
    <property type="component" value="Unassembled WGS sequence"/>
</dbReference>
<gene>
    <name evidence="1" type="ORF">SAMN04488038_11471</name>
</gene>
<dbReference type="OrthoDB" id="9793805at2"/>
<dbReference type="RefSeq" id="WP_093288891.1">
    <property type="nucleotide sequence ID" value="NZ_FOFS01000014.1"/>
</dbReference>
<evidence type="ECO:0000313" key="1">
    <source>
        <dbReference type="EMBL" id="SER03478.1"/>
    </source>
</evidence>
<reference evidence="1 2" key="1">
    <citation type="submission" date="2016-10" db="EMBL/GenBank/DDBJ databases">
        <authorList>
            <person name="de Groot N.N."/>
        </authorList>
    </citation>
    <scope>NUCLEOTIDE SEQUENCE [LARGE SCALE GENOMIC DNA]</scope>
    <source>
        <strain evidence="1 2">DSM 25927</strain>
    </source>
</reference>
<dbReference type="AlphaFoldDB" id="A0A1H9KWP0"/>
<dbReference type="SUPFAM" id="SSF53756">
    <property type="entry name" value="UDP-Glycosyltransferase/glycogen phosphorylase"/>
    <property type="match status" value="1"/>
</dbReference>
<evidence type="ECO:0000313" key="2">
    <source>
        <dbReference type="Proteomes" id="UP000199233"/>
    </source>
</evidence>
<accession>A0A1H9KWP0</accession>